<gene>
    <name evidence="1" type="ORF">GSOID_T00001826001</name>
</gene>
<organism evidence="1">
    <name type="scientific">Oikopleura dioica</name>
    <name type="common">Tunicate</name>
    <dbReference type="NCBI Taxonomy" id="34765"/>
    <lineage>
        <taxon>Eukaryota</taxon>
        <taxon>Metazoa</taxon>
        <taxon>Chordata</taxon>
        <taxon>Tunicata</taxon>
        <taxon>Appendicularia</taxon>
        <taxon>Copelata</taxon>
        <taxon>Oikopleuridae</taxon>
        <taxon>Oikopleura</taxon>
    </lineage>
</organism>
<dbReference type="Proteomes" id="UP000001307">
    <property type="component" value="Unassembled WGS sequence"/>
</dbReference>
<evidence type="ECO:0000313" key="2">
    <source>
        <dbReference type="Proteomes" id="UP000001307"/>
    </source>
</evidence>
<keyword evidence="2" id="KW-1185">Reference proteome</keyword>
<dbReference type="InParanoid" id="E4XRN8"/>
<evidence type="ECO:0000313" key="1">
    <source>
        <dbReference type="EMBL" id="CBY12454.1"/>
    </source>
</evidence>
<reference evidence="1" key="1">
    <citation type="journal article" date="2010" name="Science">
        <title>Plasticity of animal genome architecture unmasked by rapid evolution of a pelagic tunicate.</title>
        <authorList>
            <person name="Denoeud F."/>
            <person name="Henriet S."/>
            <person name="Mungpakdee S."/>
            <person name="Aury J.M."/>
            <person name="Da Silva C."/>
            <person name="Brinkmann H."/>
            <person name="Mikhaleva J."/>
            <person name="Olsen L.C."/>
            <person name="Jubin C."/>
            <person name="Canestro C."/>
            <person name="Bouquet J.M."/>
            <person name="Danks G."/>
            <person name="Poulain J."/>
            <person name="Campsteijn C."/>
            <person name="Adamski M."/>
            <person name="Cross I."/>
            <person name="Yadetie F."/>
            <person name="Muffato M."/>
            <person name="Louis A."/>
            <person name="Butcher S."/>
            <person name="Tsagkogeorga G."/>
            <person name="Konrad A."/>
            <person name="Singh S."/>
            <person name="Jensen M.F."/>
            <person name="Cong E.H."/>
            <person name="Eikeseth-Otteraa H."/>
            <person name="Noel B."/>
            <person name="Anthouard V."/>
            <person name="Porcel B.M."/>
            <person name="Kachouri-Lafond R."/>
            <person name="Nishino A."/>
            <person name="Ugolini M."/>
            <person name="Chourrout P."/>
            <person name="Nishida H."/>
            <person name="Aasland R."/>
            <person name="Huzurbazar S."/>
            <person name="Westhof E."/>
            <person name="Delsuc F."/>
            <person name="Lehrach H."/>
            <person name="Reinhardt R."/>
            <person name="Weissenbach J."/>
            <person name="Roy S.W."/>
            <person name="Artiguenave F."/>
            <person name="Postlethwait J.H."/>
            <person name="Manak J.R."/>
            <person name="Thompson E.M."/>
            <person name="Jaillon O."/>
            <person name="Du Pasquier L."/>
            <person name="Boudinot P."/>
            <person name="Liberles D.A."/>
            <person name="Volff J.N."/>
            <person name="Philippe H."/>
            <person name="Lenhard B."/>
            <person name="Roest Crollius H."/>
            <person name="Wincker P."/>
            <person name="Chourrout D."/>
        </authorList>
    </citation>
    <scope>NUCLEOTIDE SEQUENCE [LARGE SCALE GENOMIC DNA]</scope>
</reference>
<dbReference type="EMBL" id="FN653121">
    <property type="protein sequence ID" value="CBY12454.1"/>
    <property type="molecule type" value="Genomic_DNA"/>
</dbReference>
<proteinExistence type="predicted"/>
<sequence>MLKCRIYQIELRTQMSRRMSGSSLSDSRWRIKRSTSVRVSNKQINTFFWRYL</sequence>
<protein>
    <submittedName>
        <fullName evidence="1">Uncharacterized protein</fullName>
    </submittedName>
</protein>
<accession>E4XRN8</accession>
<name>E4XRN8_OIKDI</name>
<dbReference type="AlphaFoldDB" id="E4XRN8"/>